<dbReference type="EMBL" id="KZ678140">
    <property type="protein sequence ID" value="PSN63084.1"/>
    <property type="molecule type" value="Genomic_DNA"/>
</dbReference>
<keyword evidence="1" id="KW-1133">Transmembrane helix</keyword>
<evidence type="ECO:0000256" key="1">
    <source>
        <dbReference type="SAM" id="Phobius"/>
    </source>
</evidence>
<sequence length="219" mass="24324">MTEYVLQAVATDAVVGARVCAWRGHGAWGGLMWMGTMMRRMVGLESSRVGVRWRNDAGNRCARPGLALLVVWCLAVFSVGAGFPKLAHAMFSNHTHIAPSIYRPIVPSPMPRFSRPFNHPFYNIQSINRMPWAGRAGGRADATPLGPHLPCCFRCALRPIYSHRPLRTTPIGLGPKQRSRVDSYAYALYEEEFFFSSFLSFPSFACSTMQFAGRPPAGQ</sequence>
<proteinExistence type="predicted"/>
<gene>
    <name evidence="2" type="ORF">BS50DRAFT_104050</name>
</gene>
<reference evidence="2 3" key="1">
    <citation type="journal article" date="2018" name="Front. Microbiol.">
        <title>Genome-Wide Analysis of Corynespora cassiicola Leaf Fall Disease Putative Effectors.</title>
        <authorList>
            <person name="Lopez D."/>
            <person name="Ribeiro S."/>
            <person name="Label P."/>
            <person name="Fumanal B."/>
            <person name="Venisse J.S."/>
            <person name="Kohler A."/>
            <person name="de Oliveira R.R."/>
            <person name="Labutti K."/>
            <person name="Lipzen A."/>
            <person name="Lail K."/>
            <person name="Bauer D."/>
            <person name="Ohm R.A."/>
            <person name="Barry K.W."/>
            <person name="Spatafora J."/>
            <person name="Grigoriev I.V."/>
            <person name="Martin F.M."/>
            <person name="Pujade-Renaud V."/>
        </authorList>
    </citation>
    <scope>NUCLEOTIDE SEQUENCE [LARGE SCALE GENOMIC DNA]</scope>
    <source>
        <strain evidence="2 3">Philippines</strain>
    </source>
</reference>
<keyword evidence="1" id="KW-0472">Membrane</keyword>
<evidence type="ECO:0000313" key="2">
    <source>
        <dbReference type="EMBL" id="PSN63084.1"/>
    </source>
</evidence>
<evidence type="ECO:0000313" key="3">
    <source>
        <dbReference type="Proteomes" id="UP000240883"/>
    </source>
</evidence>
<accession>A0A2T2NCD1</accession>
<feature type="transmembrane region" description="Helical" evidence="1">
    <location>
        <begin position="65"/>
        <end position="83"/>
    </location>
</feature>
<dbReference type="Proteomes" id="UP000240883">
    <property type="component" value="Unassembled WGS sequence"/>
</dbReference>
<organism evidence="2 3">
    <name type="scientific">Corynespora cassiicola Philippines</name>
    <dbReference type="NCBI Taxonomy" id="1448308"/>
    <lineage>
        <taxon>Eukaryota</taxon>
        <taxon>Fungi</taxon>
        <taxon>Dikarya</taxon>
        <taxon>Ascomycota</taxon>
        <taxon>Pezizomycotina</taxon>
        <taxon>Dothideomycetes</taxon>
        <taxon>Pleosporomycetidae</taxon>
        <taxon>Pleosporales</taxon>
        <taxon>Corynesporascaceae</taxon>
        <taxon>Corynespora</taxon>
    </lineage>
</organism>
<name>A0A2T2NCD1_CORCC</name>
<keyword evidence="1" id="KW-0812">Transmembrane</keyword>
<keyword evidence="3" id="KW-1185">Reference proteome</keyword>
<dbReference type="AlphaFoldDB" id="A0A2T2NCD1"/>
<protein>
    <submittedName>
        <fullName evidence="2">Uncharacterized protein</fullName>
    </submittedName>
</protein>